<evidence type="ECO:0000256" key="3">
    <source>
        <dbReference type="ARBA" id="ARBA00022692"/>
    </source>
</evidence>
<dbReference type="CDD" id="cd10432">
    <property type="entry name" value="BI-1-like_bacterial"/>
    <property type="match status" value="1"/>
</dbReference>
<evidence type="ECO:0000256" key="1">
    <source>
        <dbReference type="ARBA" id="ARBA00004141"/>
    </source>
</evidence>
<evidence type="ECO:0000313" key="8">
    <source>
        <dbReference type="Proteomes" id="UP000029917"/>
    </source>
</evidence>
<dbReference type="EMBL" id="JRKS01000005">
    <property type="protein sequence ID" value="KGJ09032.1"/>
    <property type="molecule type" value="Genomic_DNA"/>
</dbReference>
<dbReference type="STRING" id="690417.IC63_03200"/>
<dbReference type="PANTHER" id="PTHR23291">
    <property type="entry name" value="BAX INHIBITOR-RELATED"/>
    <property type="match status" value="1"/>
</dbReference>
<comment type="similarity">
    <text evidence="2 6">Belongs to the BI1 family.</text>
</comment>
<evidence type="ECO:0000256" key="6">
    <source>
        <dbReference type="RuleBase" id="RU004379"/>
    </source>
</evidence>
<evidence type="ECO:0000313" key="7">
    <source>
        <dbReference type="EMBL" id="KGJ09032.1"/>
    </source>
</evidence>
<proteinExistence type="inferred from homology"/>
<evidence type="ECO:0000256" key="4">
    <source>
        <dbReference type="ARBA" id="ARBA00022989"/>
    </source>
</evidence>
<keyword evidence="3 6" id="KW-0812">Transmembrane</keyword>
<feature type="transmembrane region" description="Helical" evidence="6">
    <location>
        <begin position="156"/>
        <end position="174"/>
    </location>
</feature>
<feature type="transmembrane region" description="Helical" evidence="6">
    <location>
        <begin position="31"/>
        <end position="50"/>
    </location>
</feature>
<dbReference type="RefSeq" id="WP_036716898.1">
    <property type="nucleotide sequence ID" value="NZ_CALUAY010000084.1"/>
</dbReference>
<sequence length="247" mass="26487">MADYNTIRRPATTATRAAVYDEGLRAYMNRVYGLMTAGMAVSAAVAWGFAEMAGGPGAWTEFGRVIYQSPVRWVIMFLPLIMVFAFGAALNRLSTQGATLMFYAFAAAMGASLSSIFLRYTDASIVTTFLATAGGFAALSLYGYTTKRDLSAMGRFLMIGLVGLIIAMLVNMFVGSGAVAFAISTVGVLIFAGLTAYDTQNIKNTYLELANSGSDFLGKSAIMGALTLYLDFLNLFTFLLNFTGQQE</sequence>
<keyword evidence="5 6" id="KW-0472">Membrane</keyword>
<organism evidence="7 8">
    <name type="scientific">Paracoccus sphaerophysae</name>
    <dbReference type="NCBI Taxonomy" id="690417"/>
    <lineage>
        <taxon>Bacteria</taxon>
        <taxon>Pseudomonadati</taxon>
        <taxon>Pseudomonadota</taxon>
        <taxon>Alphaproteobacteria</taxon>
        <taxon>Rhodobacterales</taxon>
        <taxon>Paracoccaceae</taxon>
        <taxon>Paracoccus</taxon>
    </lineage>
</organism>
<dbReference type="Proteomes" id="UP000029917">
    <property type="component" value="Unassembled WGS sequence"/>
</dbReference>
<evidence type="ECO:0000256" key="2">
    <source>
        <dbReference type="ARBA" id="ARBA00010350"/>
    </source>
</evidence>
<dbReference type="PANTHER" id="PTHR23291:SF50">
    <property type="entry name" value="PROTEIN LIFEGUARD 4"/>
    <property type="match status" value="1"/>
</dbReference>
<gene>
    <name evidence="7" type="ORF">IC63_03200</name>
</gene>
<feature type="transmembrane region" description="Helical" evidence="6">
    <location>
        <begin position="124"/>
        <end position="144"/>
    </location>
</feature>
<reference evidence="7 8" key="2">
    <citation type="submission" date="2014-10" db="EMBL/GenBank/DDBJ databases">
        <title>Paracoccus sanguinis sp. nov., isolated from clinical specimens of New York State patients.</title>
        <authorList>
            <person name="Mingle L.A."/>
            <person name="Cole J.A."/>
            <person name="Lapierre P."/>
            <person name="Musser K.A."/>
        </authorList>
    </citation>
    <scope>NUCLEOTIDE SEQUENCE [LARGE SCALE GENOMIC DNA]</scope>
    <source>
        <strain evidence="7 8">HAMBI 3106</strain>
    </source>
</reference>
<comment type="caution">
    <text evidence="7">The sequence shown here is derived from an EMBL/GenBank/DDBJ whole genome shotgun (WGS) entry which is preliminary data.</text>
</comment>
<comment type="subcellular location">
    <subcellularLocation>
        <location evidence="1">Membrane</location>
        <topology evidence="1">Multi-pass membrane protein</topology>
    </subcellularLocation>
</comment>
<feature type="transmembrane region" description="Helical" evidence="6">
    <location>
        <begin position="180"/>
        <end position="199"/>
    </location>
</feature>
<feature type="transmembrane region" description="Helical" evidence="6">
    <location>
        <begin position="70"/>
        <end position="88"/>
    </location>
</feature>
<dbReference type="OrthoDB" id="9793828at2"/>
<feature type="transmembrane region" description="Helical" evidence="6">
    <location>
        <begin position="220"/>
        <end position="242"/>
    </location>
</feature>
<dbReference type="Pfam" id="PF01027">
    <property type="entry name" value="Bax1-I"/>
    <property type="match status" value="1"/>
</dbReference>
<accession>A0A099FG64</accession>
<reference evidence="7 8" key="1">
    <citation type="submission" date="2014-09" db="EMBL/GenBank/DDBJ databases">
        <authorList>
            <person name="McGinnis J.M."/>
            <person name="Wolfgang W.J."/>
        </authorList>
    </citation>
    <scope>NUCLEOTIDE SEQUENCE [LARGE SCALE GENOMIC DNA]</scope>
    <source>
        <strain evidence="7 8">HAMBI 3106</strain>
    </source>
</reference>
<evidence type="ECO:0000256" key="5">
    <source>
        <dbReference type="ARBA" id="ARBA00023136"/>
    </source>
</evidence>
<keyword evidence="4 6" id="KW-1133">Transmembrane helix</keyword>
<feature type="transmembrane region" description="Helical" evidence="6">
    <location>
        <begin position="100"/>
        <end position="118"/>
    </location>
</feature>
<dbReference type="AlphaFoldDB" id="A0A099FG64"/>
<dbReference type="InterPro" id="IPR006214">
    <property type="entry name" value="Bax_inhibitor_1-related"/>
</dbReference>
<name>A0A099FG64_9RHOB</name>
<dbReference type="GO" id="GO:0005886">
    <property type="term" value="C:plasma membrane"/>
    <property type="evidence" value="ECO:0007669"/>
    <property type="project" value="TreeGrafter"/>
</dbReference>
<keyword evidence="8" id="KW-1185">Reference proteome</keyword>
<protein>
    <submittedName>
        <fullName evidence="7">Membrane protein</fullName>
    </submittedName>
</protein>